<reference evidence="4 5" key="1">
    <citation type="submission" date="2009-06" db="EMBL/GenBank/DDBJ databases">
        <title>The Genome Sequence of Loxodonta africana (African elephant).</title>
        <authorList>
            <person name="Di Palma F."/>
            <person name="Heiman D."/>
            <person name="Young S."/>
            <person name="Johnson J."/>
            <person name="Lander E.S."/>
            <person name="Lindblad-Toh K."/>
        </authorList>
    </citation>
    <scope>NUCLEOTIDE SEQUENCE [LARGE SCALE GENOMIC DNA]</scope>
    <source>
        <strain evidence="4 5">Isolate ISIS603380</strain>
    </source>
</reference>
<feature type="region of interest" description="Disordered" evidence="1">
    <location>
        <begin position="142"/>
        <end position="171"/>
    </location>
</feature>
<dbReference type="AlphaFoldDB" id="G3TVI4"/>
<feature type="compositionally biased region" description="Low complexity" evidence="1">
    <location>
        <begin position="273"/>
        <end position="282"/>
    </location>
</feature>
<evidence type="ECO:0000256" key="3">
    <source>
        <dbReference type="SAM" id="SignalP"/>
    </source>
</evidence>
<dbReference type="Proteomes" id="UP000007646">
    <property type="component" value="Unassembled WGS sequence"/>
</dbReference>
<dbReference type="STRING" id="9785.ENSLAFP00000019592"/>
<keyword evidence="2" id="KW-1133">Transmembrane helix</keyword>
<keyword evidence="2" id="KW-0472">Membrane</keyword>
<evidence type="ECO:0000256" key="1">
    <source>
        <dbReference type="SAM" id="MobiDB-lite"/>
    </source>
</evidence>
<dbReference type="GeneTree" id="ENSGT00440000039754"/>
<reference evidence="4" key="3">
    <citation type="submission" date="2025-09" db="UniProtKB">
        <authorList>
            <consortium name="Ensembl"/>
        </authorList>
    </citation>
    <scope>IDENTIFICATION</scope>
    <source>
        <strain evidence="4">Isolate ISIS603380</strain>
    </source>
</reference>
<evidence type="ECO:0000313" key="4">
    <source>
        <dbReference type="Ensembl" id="ENSLAFP00000019592.1"/>
    </source>
</evidence>
<proteinExistence type="predicted"/>
<dbReference type="InterPro" id="IPR026195">
    <property type="entry name" value="PSGL-1"/>
</dbReference>
<accession>G3TVI4</accession>
<name>G3TVI4_LOXAF</name>
<protein>
    <recommendedName>
        <fullName evidence="6">Selectin P ligand</fullName>
    </recommendedName>
</protein>
<dbReference type="PANTHER" id="PTHR17384:SF7">
    <property type="entry name" value="P-SELECTIN GLYCOPROTEIN LIGAND 1"/>
    <property type="match status" value="1"/>
</dbReference>
<dbReference type="eggNOG" id="ENOG502S8ZU">
    <property type="taxonomic scope" value="Eukaryota"/>
</dbReference>
<keyword evidence="5" id="KW-1185">Reference proteome</keyword>
<organism evidence="4 5">
    <name type="scientific">Loxodonta africana</name>
    <name type="common">African elephant</name>
    <dbReference type="NCBI Taxonomy" id="9785"/>
    <lineage>
        <taxon>Eukaryota</taxon>
        <taxon>Metazoa</taxon>
        <taxon>Chordata</taxon>
        <taxon>Craniata</taxon>
        <taxon>Vertebrata</taxon>
        <taxon>Euteleostomi</taxon>
        <taxon>Mammalia</taxon>
        <taxon>Eutheria</taxon>
        <taxon>Afrotheria</taxon>
        <taxon>Proboscidea</taxon>
        <taxon>Elephantidae</taxon>
        <taxon>Loxodonta</taxon>
    </lineage>
</organism>
<evidence type="ECO:0000313" key="5">
    <source>
        <dbReference type="Proteomes" id="UP000007646"/>
    </source>
</evidence>
<reference evidence="4" key="2">
    <citation type="submission" date="2025-08" db="UniProtKB">
        <authorList>
            <consortium name="Ensembl"/>
        </authorList>
    </citation>
    <scope>IDENTIFICATION</scope>
    <source>
        <strain evidence="4">Isolate ISIS603380</strain>
    </source>
</reference>
<dbReference type="PANTHER" id="PTHR17384">
    <property type="entry name" value="P-SELECTIN GLYCOPROTEIN LIGAND-1"/>
    <property type="match status" value="1"/>
</dbReference>
<evidence type="ECO:0000256" key="2">
    <source>
        <dbReference type="SAM" id="Phobius"/>
    </source>
</evidence>
<feature type="compositionally biased region" description="Basic and acidic residues" evidence="1">
    <location>
        <begin position="292"/>
        <end position="305"/>
    </location>
</feature>
<dbReference type="InParanoid" id="G3TVI4"/>
<dbReference type="FunCoup" id="G3TVI4">
    <property type="interactions" value="12"/>
</dbReference>
<feature type="compositionally biased region" description="Polar residues" evidence="1">
    <location>
        <begin position="157"/>
        <end position="171"/>
    </location>
</feature>
<dbReference type="Ensembl" id="ENSLAFT00000026230.1">
    <property type="protein sequence ID" value="ENSLAFP00000019592.1"/>
    <property type="gene ID" value="ENSLAFG00000029844.1"/>
</dbReference>
<keyword evidence="2" id="KW-0812">Transmembrane</keyword>
<dbReference type="HOGENOM" id="CLU_061579_0_0_1"/>
<feature type="compositionally biased region" description="Low complexity" evidence="1">
    <location>
        <begin position="145"/>
        <end position="156"/>
    </location>
</feature>
<feature type="transmembrane region" description="Helical" evidence="2">
    <location>
        <begin position="217"/>
        <end position="239"/>
    </location>
</feature>
<feature type="chain" id="PRO_5003455930" description="Selectin P ligand" evidence="3">
    <location>
        <begin position="18"/>
        <end position="311"/>
    </location>
</feature>
<feature type="signal peptide" evidence="3">
    <location>
        <begin position="1"/>
        <end position="17"/>
    </location>
</feature>
<feature type="region of interest" description="Disordered" evidence="1">
    <location>
        <begin position="271"/>
        <end position="311"/>
    </location>
</feature>
<dbReference type="GO" id="GO:0050901">
    <property type="term" value="P:leukocyte tethering or rolling"/>
    <property type="evidence" value="ECO:0007669"/>
    <property type="project" value="TreeGrafter"/>
</dbReference>
<keyword evidence="3" id="KW-0732">Signal</keyword>
<dbReference type="GO" id="GO:0005886">
    <property type="term" value="C:plasma membrane"/>
    <property type="evidence" value="ECO:0007669"/>
    <property type="project" value="TreeGrafter"/>
</dbReference>
<evidence type="ECO:0008006" key="6">
    <source>
        <dbReference type="Google" id="ProtNLM"/>
    </source>
</evidence>
<sequence length="311" mass="32903">MPLQLLLLLTLLGSSSSLQLPAIWKDGARGFNNQDDYVYIGTDPPEMLDYSPKTMTMSTKSLILMETLGQRGPVGTGTPEPATVEPVTRDFAVLGAGEAARGDMSIQLATAMPSIPKTPAMKLTTTEALAMGPTATEALTTEPVATEAKTTESATTRGPTTSFLLSSDPQSNTTVAVNKPLDVNIKQGEVARELYPRSSVAPTSTGIPDHIPVKQCLLAILILALVATIFLVCTVVLAVRLSRKNHRYPVRSYSPTEMVCISSLLPDGGGAEGPTAAATNGGLPNAKSQAQKPERREARDGDDLTLRSFLP</sequence>